<dbReference type="AlphaFoldDB" id="A0A8S1LTI0"/>
<protein>
    <submittedName>
        <fullName evidence="1">Uncharacterized protein</fullName>
    </submittedName>
</protein>
<dbReference type="EMBL" id="CAJJDM010000047">
    <property type="protein sequence ID" value="CAD8071330.1"/>
    <property type="molecule type" value="Genomic_DNA"/>
</dbReference>
<sequence length="135" mass="15915">MGDLDDTQNNMLLHSLVNQSRINESINYINLLDLMNKYNPGPAIKKTIVNDQDFIDELEQFLDQLDQPKKQKFYEESMILFDDNDNHSILELNNLNNINNKLETQSSKYQDGWLDKLPIKHEFDDLEELEKILSQ</sequence>
<comment type="caution">
    <text evidence="1">The sequence shown here is derived from an EMBL/GenBank/DDBJ whole genome shotgun (WGS) entry which is preliminary data.</text>
</comment>
<dbReference type="Proteomes" id="UP000688137">
    <property type="component" value="Unassembled WGS sequence"/>
</dbReference>
<dbReference type="OMA" id="MNKYNPG"/>
<accession>A0A8S1LTI0</accession>
<reference evidence="1" key="1">
    <citation type="submission" date="2021-01" db="EMBL/GenBank/DDBJ databases">
        <authorList>
            <consortium name="Genoscope - CEA"/>
            <person name="William W."/>
        </authorList>
    </citation>
    <scope>NUCLEOTIDE SEQUENCE</scope>
</reference>
<keyword evidence="2" id="KW-1185">Reference proteome</keyword>
<organism evidence="1 2">
    <name type="scientific">Paramecium primaurelia</name>
    <dbReference type="NCBI Taxonomy" id="5886"/>
    <lineage>
        <taxon>Eukaryota</taxon>
        <taxon>Sar</taxon>
        <taxon>Alveolata</taxon>
        <taxon>Ciliophora</taxon>
        <taxon>Intramacronucleata</taxon>
        <taxon>Oligohymenophorea</taxon>
        <taxon>Peniculida</taxon>
        <taxon>Parameciidae</taxon>
        <taxon>Paramecium</taxon>
    </lineage>
</organism>
<evidence type="ECO:0000313" key="2">
    <source>
        <dbReference type="Proteomes" id="UP000688137"/>
    </source>
</evidence>
<proteinExistence type="predicted"/>
<name>A0A8S1LTI0_PARPR</name>
<evidence type="ECO:0000313" key="1">
    <source>
        <dbReference type="EMBL" id="CAD8071330.1"/>
    </source>
</evidence>
<gene>
    <name evidence="1" type="ORF">PPRIM_AZ9-3.1.T0470126</name>
</gene>